<evidence type="ECO:0000256" key="1">
    <source>
        <dbReference type="SAM" id="Phobius"/>
    </source>
</evidence>
<keyword evidence="1" id="KW-0812">Transmembrane</keyword>
<gene>
    <name evidence="3" type="primary">resA_3</name>
    <name evidence="3" type="ORF">DPBNPPHM_03839</name>
</gene>
<evidence type="ECO:0000313" key="3">
    <source>
        <dbReference type="EMBL" id="CAA0100775.1"/>
    </source>
</evidence>
<evidence type="ECO:0000259" key="2">
    <source>
        <dbReference type="PROSITE" id="PS51352"/>
    </source>
</evidence>
<sequence>MNQVKRFFPIPLLLVLIGCSAYAIYQMAFESFQLRWLGVFLATTPMAAFFGYLGVANVARTHPILFVQIGGAVTGTVLTLVDFNLTTFAMAAIPGLIGTMLYNFWYTPLDRSNTQVEKGKLMPEHTFTDINGRQISTTDTGNKRLWIFIRGNWCPLCVAQVDEISAQYKQLADLGTDVFFISSQSQKHSQDLAKRFDAPLGFLVDTDNAGAKALGLDHSSGVPFGLPGYDADTAFPTVIITDENGKVIYLDQTDDYRIRPEPSQFISALSAA</sequence>
<organism evidence="3 4">
    <name type="scientific">BD1-7 clade bacterium</name>
    <dbReference type="NCBI Taxonomy" id="2029982"/>
    <lineage>
        <taxon>Bacteria</taxon>
        <taxon>Pseudomonadati</taxon>
        <taxon>Pseudomonadota</taxon>
        <taxon>Gammaproteobacteria</taxon>
        <taxon>Cellvibrionales</taxon>
        <taxon>Spongiibacteraceae</taxon>
        <taxon>BD1-7 clade</taxon>
    </lineage>
</organism>
<feature type="domain" description="Thioredoxin" evidence="2">
    <location>
        <begin position="116"/>
        <end position="272"/>
    </location>
</feature>
<dbReference type="InterPro" id="IPR013740">
    <property type="entry name" value="Redoxin"/>
</dbReference>
<feature type="transmembrane region" description="Helical" evidence="1">
    <location>
        <begin position="34"/>
        <end position="55"/>
    </location>
</feature>
<name>A0A5S9QDH2_9GAMM</name>
<accession>A0A5S9QDH2</accession>
<dbReference type="EMBL" id="CACSII010000008">
    <property type="protein sequence ID" value="CAA0100775.1"/>
    <property type="molecule type" value="Genomic_DNA"/>
</dbReference>
<dbReference type="Gene3D" id="3.40.30.10">
    <property type="entry name" value="Glutaredoxin"/>
    <property type="match status" value="1"/>
</dbReference>
<keyword evidence="1" id="KW-1133">Transmembrane helix</keyword>
<feature type="transmembrane region" description="Helical" evidence="1">
    <location>
        <begin position="87"/>
        <end position="105"/>
    </location>
</feature>
<evidence type="ECO:0000313" key="4">
    <source>
        <dbReference type="Proteomes" id="UP000434580"/>
    </source>
</evidence>
<dbReference type="PROSITE" id="PS51257">
    <property type="entry name" value="PROKAR_LIPOPROTEIN"/>
    <property type="match status" value="1"/>
</dbReference>
<dbReference type="GO" id="GO:0016491">
    <property type="term" value="F:oxidoreductase activity"/>
    <property type="evidence" value="ECO:0007669"/>
    <property type="project" value="InterPro"/>
</dbReference>
<feature type="transmembrane region" description="Helical" evidence="1">
    <location>
        <begin position="62"/>
        <end position="81"/>
    </location>
</feature>
<dbReference type="AlphaFoldDB" id="A0A5S9QDH2"/>
<dbReference type="InterPro" id="IPR036249">
    <property type="entry name" value="Thioredoxin-like_sf"/>
</dbReference>
<reference evidence="3 4" key="1">
    <citation type="submission" date="2019-11" db="EMBL/GenBank/DDBJ databases">
        <authorList>
            <person name="Holert J."/>
        </authorList>
    </citation>
    <scope>NUCLEOTIDE SEQUENCE [LARGE SCALE GENOMIC DNA]</scope>
    <source>
        <strain evidence="3">BC5_2</strain>
    </source>
</reference>
<proteinExistence type="predicted"/>
<keyword evidence="1" id="KW-0472">Membrane</keyword>
<feature type="transmembrane region" description="Helical" evidence="1">
    <location>
        <begin position="7"/>
        <end position="28"/>
    </location>
</feature>
<dbReference type="OrthoDB" id="9809746at2"/>
<dbReference type="InterPro" id="IPR013766">
    <property type="entry name" value="Thioredoxin_domain"/>
</dbReference>
<protein>
    <submittedName>
        <fullName evidence="3">Thiol-disulfide oxidoreductase ResA</fullName>
    </submittedName>
</protein>
<dbReference type="Proteomes" id="UP000434580">
    <property type="component" value="Unassembled WGS sequence"/>
</dbReference>
<dbReference type="PROSITE" id="PS51352">
    <property type="entry name" value="THIOREDOXIN_2"/>
    <property type="match status" value="1"/>
</dbReference>
<dbReference type="SUPFAM" id="SSF52833">
    <property type="entry name" value="Thioredoxin-like"/>
    <property type="match status" value="1"/>
</dbReference>
<dbReference type="Pfam" id="PF08534">
    <property type="entry name" value="Redoxin"/>
    <property type="match status" value="1"/>
</dbReference>